<comment type="caution">
    <text evidence="2">The sequence shown here is derived from an EMBL/GenBank/DDBJ whole genome shotgun (WGS) entry which is preliminary data.</text>
</comment>
<evidence type="ECO:0000313" key="2">
    <source>
        <dbReference type="EMBL" id="GBM77174.1"/>
    </source>
</evidence>
<dbReference type="EMBL" id="BGPR01002671">
    <property type="protein sequence ID" value="GBM77174.1"/>
    <property type="molecule type" value="Genomic_DNA"/>
</dbReference>
<sequence length="138" mass="15471">MPFLAHARCHPWSPSSRALSPTPISSPGIHPKPERNVDRRACVASVRCLQRSLGSARATITIRCRRNRIPRRECNSDKKKWNLSSSLEEFSKSSGLVGSSLPSYNIWRNLSIKGESVVPSVLRIALCLCSRRRGYRKG</sequence>
<protein>
    <submittedName>
        <fullName evidence="2">Uncharacterized protein</fullName>
    </submittedName>
</protein>
<feature type="region of interest" description="Disordered" evidence="1">
    <location>
        <begin position="11"/>
        <end position="33"/>
    </location>
</feature>
<proteinExistence type="predicted"/>
<evidence type="ECO:0000313" key="3">
    <source>
        <dbReference type="Proteomes" id="UP000499080"/>
    </source>
</evidence>
<keyword evidence="3" id="KW-1185">Reference proteome</keyword>
<gene>
    <name evidence="2" type="ORF">AVEN_136170_1</name>
</gene>
<evidence type="ECO:0000256" key="1">
    <source>
        <dbReference type="SAM" id="MobiDB-lite"/>
    </source>
</evidence>
<dbReference type="AlphaFoldDB" id="A0A4Y2IHR2"/>
<reference evidence="2 3" key="1">
    <citation type="journal article" date="2019" name="Sci. Rep.">
        <title>Orb-weaving spider Araneus ventricosus genome elucidates the spidroin gene catalogue.</title>
        <authorList>
            <person name="Kono N."/>
            <person name="Nakamura H."/>
            <person name="Ohtoshi R."/>
            <person name="Moran D.A.P."/>
            <person name="Shinohara A."/>
            <person name="Yoshida Y."/>
            <person name="Fujiwara M."/>
            <person name="Mori M."/>
            <person name="Tomita M."/>
            <person name="Arakawa K."/>
        </authorList>
    </citation>
    <scope>NUCLEOTIDE SEQUENCE [LARGE SCALE GENOMIC DNA]</scope>
</reference>
<name>A0A4Y2IHR2_ARAVE</name>
<feature type="compositionally biased region" description="Polar residues" evidence="1">
    <location>
        <begin position="13"/>
        <end position="25"/>
    </location>
</feature>
<organism evidence="2 3">
    <name type="scientific">Araneus ventricosus</name>
    <name type="common">Orbweaver spider</name>
    <name type="synonym">Epeira ventricosa</name>
    <dbReference type="NCBI Taxonomy" id="182803"/>
    <lineage>
        <taxon>Eukaryota</taxon>
        <taxon>Metazoa</taxon>
        <taxon>Ecdysozoa</taxon>
        <taxon>Arthropoda</taxon>
        <taxon>Chelicerata</taxon>
        <taxon>Arachnida</taxon>
        <taxon>Araneae</taxon>
        <taxon>Araneomorphae</taxon>
        <taxon>Entelegynae</taxon>
        <taxon>Araneoidea</taxon>
        <taxon>Araneidae</taxon>
        <taxon>Araneus</taxon>
    </lineage>
</organism>
<dbReference type="Proteomes" id="UP000499080">
    <property type="component" value="Unassembled WGS sequence"/>
</dbReference>
<accession>A0A4Y2IHR2</accession>